<keyword evidence="2" id="KW-0406">Ion transport</keyword>
<keyword evidence="2" id="KW-0813">Transport</keyword>
<keyword evidence="4" id="KW-1185">Reference proteome</keyword>
<proteinExistence type="inferred from homology"/>
<evidence type="ECO:0000313" key="5">
    <source>
        <dbReference type="RefSeq" id="XP_040966150.1"/>
    </source>
</evidence>
<dbReference type="SUPFAM" id="SSF55387">
    <property type="entry name" value="Frataxin/Nqo15-like"/>
    <property type="match status" value="1"/>
</dbReference>
<dbReference type="InterPro" id="IPR036524">
    <property type="entry name" value="Frataxin/CyaY_sf"/>
</dbReference>
<dbReference type="PANTHER" id="PTHR16821">
    <property type="entry name" value="FRATAXIN"/>
    <property type="match status" value="1"/>
</dbReference>
<evidence type="ECO:0000313" key="4">
    <source>
        <dbReference type="Proteomes" id="UP000818029"/>
    </source>
</evidence>
<name>A0ABM3BGH4_GOSHI</name>
<reference evidence="5" key="2">
    <citation type="submission" date="2025-08" db="UniProtKB">
        <authorList>
            <consortium name="RefSeq"/>
        </authorList>
    </citation>
    <scope>IDENTIFICATION</scope>
</reference>
<keyword evidence="3" id="KW-0408">Iron</keyword>
<dbReference type="Proteomes" id="UP000818029">
    <property type="component" value="Chromosome D13"/>
</dbReference>
<dbReference type="PROSITE" id="PS01344">
    <property type="entry name" value="FRATAXIN_1"/>
    <property type="match status" value="1"/>
</dbReference>
<evidence type="ECO:0000256" key="3">
    <source>
        <dbReference type="ARBA" id="ARBA00023004"/>
    </source>
</evidence>
<sequence length="214" mass="24720">MPVRPINSFLMADKDDFDFILGYELIEIQDFTPYPQSFSFRFRLAMTSSLSLLRISSKLLKPPPSPPVSSLKDSQTPAAIYYRWVLQEDEFHKLANSIIHDLQEKNLRQNEVLTLKLGALITYVLNKQIPDRQIWLSSPLRKWFFHAAVHPGSNDSLRCGFGWAGRKTHCLSKPMIVCLVLMLEAFTTIEGGFACVDFFNKLSFYIFLKPHLWM</sequence>
<protein>
    <submittedName>
        <fullName evidence="5">Uncharacterized protein isoform X1</fullName>
    </submittedName>
</protein>
<dbReference type="InterPro" id="IPR020895">
    <property type="entry name" value="Frataxin_CS"/>
</dbReference>
<dbReference type="Pfam" id="PF01491">
    <property type="entry name" value="Frataxin_Cyay"/>
    <property type="match status" value="1"/>
</dbReference>
<evidence type="ECO:0000256" key="1">
    <source>
        <dbReference type="ARBA" id="ARBA00008183"/>
    </source>
</evidence>
<dbReference type="InterPro" id="IPR002908">
    <property type="entry name" value="Frataxin/CyaY"/>
</dbReference>
<dbReference type="PANTHER" id="PTHR16821:SF2">
    <property type="entry name" value="FRATAXIN, MITOCHONDRIAL"/>
    <property type="match status" value="1"/>
</dbReference>
<comment type="similarity">
    <text evidence="1">Belongs to the frataxin family.</text>
</comment>
<gene>
    <name evidence="5" type="primary">LOC107934849</name>
</gene>
<dbReference type="PROSITE" id="PS50810">
    <property type="entry name" value="FRATAXIN_2"/>
    <property type="match status" value="1"/>
</dbReference>
<dbReference type="GeneID" id="107934849"/>
<dbReference type="Gene3D" id="3.30.920.10">
    <property type="entry name" value="Frataxin/CyaY"/>
    <property type="match status" value="1"/>
</dbReference>
<reference evidence="4" key="1">
    <citation type="journal article" date="2020" name="Nat. Genet.">
        <title>Genomic diversifications of five Gossypium allopolyploid species and their impact on cotton improvement.</title>
        <authorList>
            <person name="Chen Z.J."/>
            <person name="Sreedasyam A."/>
            <person name="Ando A."/>
            <person name="Song Q."/>
            <person name="De Santiago L.M."/>
            <person name="Hulse-Kemp A.M."/>
            <person name="Ding M."/>
            <person name="Ye W."/>
            <person name="Kirkbride R.C."/>
            <person name="Jenkins J."/>
            <person name="Plott C."/>
            <person name="Lovell J."/>
            <person name="Lin Y.M."/>
            <person name="Vaughn R."/>
            <person name="Liu B."/>
            <person name="Simpson S."/>
            <person name="Scheffler B.E."/>
            <person name="Wen L."/>
            <person name="Saski C.A."/>
            <person name="Grover C.E."/>
            <person name="Hu G."/>
            <person name="Conover J.L."/>
            <person name="Carlson J.W."/>
            <person name="Shu S."/>
            <person name="Boston L.B."/>
            <person name="Williams M."/>
            <person name="Peterson D.G."/>
            <person name="McGee K."/>
            <person name="Jones D.C."/>
            <person name="Wendel J.F."/>
            <person name="Stelly D.M."/>
            <person name="Grimwood J."/>
            <person name="Schmutz J."/>
        </authorList>
    </citation>
    <scope>NUCLEOTIDE SEQUENCE [LARGE SCALE GENOMIC DNA]</scope>
    <source>
        <strain evidence="4">cv. TM-1</strain>
    </source>
</reference>
<dbReference type="SMART" id="SM01219">
    <property type="entry name" value="Frataxin_Cyay"/>
    <property type="match status" value="1"/>
</dbReference>
<organism evidence="4 5">
    <name type="scientific">Gossypium hirsutum</name>
    <name type="common">Upland cotton</name>
    <name type="synonym">Gossypium mexicanum</name>
    <dbReference type="NCBI Taxonomy" id="3635"/>
    <lineage>
        <taxon>Eukaryota</taxon>
        <taxon>Viridiplantae</taxon>
        <taxon>Streptophyta</taxon>
        <taxon>Embryophyta</taxon>
        <taxon>Tracheophyta</taxon>
        <taxon>Spermatophyta</taxon>
        <taxon>Magnoliopsida</taxon>
        <taxon>eudicotyledons</taxon>
        <taxon>Gunneridae</taxon>
        <taxon>Pentapetalae</taxon>
        <taxon>rosids</taxon>
        <taxon>malvids</taxon>
        <taxon>Malvales</taxon>
        <taxon>Malvaceae</taxon>
        <taxon>Malvoideae</taxon>
        <taxon>Gossypium</taxon>
    </lineage>
</organism>
<accession>A0ABM3BGH4</accession>
<dbReference type="RefSeq" id="XP_040966150.1">
    <property type="nucleotide sequence ID" value="XM_041110216.1"/>
</dbReference>
<keyword evidence="2" id="KW-0410">Iron transport</keyword>
<evidence type="ECO:0000256" key="2">
    <source>
        <dbReference type="ARBA" id="ARBA00022496"/>
    </source>
</evidence>